<name>A0A1W1ZFX4_9BURK</name>
<keyword evidence="8" id="KW-1185">Reference proteome</keyword>
<gene>
    <name evidence="7" type="ORF">SAMN06296008_10599</name>
</gene>
<dbReference type="InterPro" id="IPR001851">
    <property type="entry name" value="ABC_transp_permease"/>
</dbReference>
<dbReference type="GO" id="GO:0015658">
    <property type="term" value="F:branched-chain amino acid transmembrane transporter activity"/>
    <property type="evidence" value="ECO:0007669"/>
    <property type="project" value="InterPro"/>
</dbReference>
<feature type="transmembrane region" description="Helical" evidence="6">
    <location>
        <begin position="34"/>
        <end position="53"/>
    </location>
</feature>
<feature type="transmembrane region" description="Helical" evidence="6">
    <location>
        <begin position="7"/>
        <end position="28"/>
    </location>
</feature>
<dbReference type="RefSeq" id="WP_084283258.1">
    <property type="nucleotide sequence ID" value="NZ_FWXJ01000005.1"/>
</dbReference>
<dbReference type="STRING" id="1938817.SAMN06296008_10599"/>
<dbReference type="AlphaFoldDB" id="A0A1W1ZFX4"/>
<dbReference type="PANTHER" id="PTHR30482:SF17">
    <property type="entry name" value="ABC TRANSPORTER ATP-BINDING PROTEIN"/>
    <property type="match status" value="1"/>
</dbReference>
<dbReference type="Pfam" id="PF02653">
    <property type="entry name" value="BPD_transp_2"/>
    <property type="match status" value="1"/>
</dbReference>
<feature type="transmembrane region" description="Helical" evidence="6">
    <location>
        <begin position="241"/>
        <end position="268"/>
    </location>
</feature>
<accession>A0A1W1ZFX4</accession>
<feature type="transmembrane region" description="Helical" evidence="6">
    <location>
        <begin position="157"/>
        <end position="184"/>
    </location>
</feature>
<reference evidence="7 8" key="1">
    <citation type="submission" date="2017-04" db="EMBL/GenBank/DDBJ databases">
        <authorList>
            <person name="Afonso C.L."/>
            <person name="Miller P.J."/>
            <person name="Scott M.A."/>
            <person name="Spackman E."/>
            <person name="Goraichik I."/>
            <person name="Dimitrov K.M."/>
            <person name="Suarez D.L."/>
            <person name="Swayne D.E."/>
        </authorList>
    </citation>
    <scope>NUCLEOTIDE SEQUENCE [LARGE SCALE GENOMIC DNA]</scope>
    <source>
        <strain evidence="7 8">VK13</strain>
    </source>
</reference>
<evidence type="ECO:0000256" key="2">
    <source>
        <dbReference type="ARBA" id="ARBA00022475"/>
    </source>
</evidence>
<organism evidence="7 8">
    <name type="scientific">Polynucleobacter kasalickyi</name>
    <dbReference type="NCBI Taxonomy" id="1938817"/>
    <lineage>
        <taxon>Bacteria</taxon>
        <taxon>Pseudomonadati</taxon>
        <taxon>Pseudomonadota</taxon>
        <taxon>Betaproteobacteria</taxon>
        <taxon>Burkholderiales</taxon>
        <taxon>Burkholderiaceae</taxon>
        <taxon>Polynucleobacter</taxon>
    </lineage>
</organism>
<evidence type="ECO:0000256" key="6">
    <source>
        <dbReference type="SAM" id="Phobius"/>
    </source>
</evidence>
<evidence type="ECO:0000313" key="8">
    <source>
        <dbReference type="Proteomes" id="UP000192708"/>
    </source>
</evidence>
<evidence type="ECO:0000256" key="1">
    <source>
        <dbReference type="ARBA" id="ARBA00004651"/>
    </source>
</evidence>
<comment type="subcellular location">
    <subcellularLocation>
        <location evidence="1">Cell membrane</location>
        <topology evidence="1">Multi-pass membrane protein</topology>
    </subcellularLocation>
</comment>
<keyword evidence="3 6" id="KW-0812">Transmembrane</keyword>
<feature type="transmembrane region" description="Helical" evidence="6">
    <location>
        <begin position="84"/>
        <end position="103"/>
    </location>
</feature>
<keyword evidence="4 6" id="KW-1133">Transmembrane helix</keyword>
<dbReference type="CDD" id="cd06581">
    <property type="entry name" value="TM_PBP1_LivM_like"/>
    <property type="match status" value="1"/>
</dbReference>
<keyword evidence="5 6" id="KW-0472">Membrane</keyword>
<evidence type="ECO:0000256" key="4">
    <source>
        <dbReference type="ARBA" id="ARBA00022989"/>
    </source>
</evidence>
<feature type="transmembrane region" description="Helical" evidence="6">
    <location>
        <begin position="204"/>
        <end position="226"/>
    </location>
</feature>
<sequence>MILKNNYFYLAVALILTIAPLFFGEYYVNLGSQIMIAAVFAASLNILVGYGGLTSLGHATYLGLSAYTSAWLFLKTGWDHGTTAIIAIVFTTVIGAIFGWISLRASGLSFLMLTLALSQIIWGIGYRWVALTNGDNGLSGLTRPSPFGWDLENSTNFYWFTLIITIGCLFFIGLIVNSPFGASLKGTRDQDKRMSALGFNVWKIRWVSFVISSFFGAISGLLYIYFNKYVHPSVMSITSSAEALLCVIAGGAGTLAGPILGSILIVMLKNYVSGFVERWNMLLGIIFVFIVIFMPTGMVPGILQLKNRLFGVKK</sequence>
<proteinExistence type="predicted"/>
<dbReference type="PANTHER" id="PTHR30482">
    <property type="entry name" value="HIGH-AFFINITY BRANCHED-CHAIN AMINO ACID TRANSPORT SYSTEM PERMEASE"/>
    <property type="match status" value="1"/>
</dbReference>
<protein>
    <submittedName>
        <fullName evidence="7">Branched-chain amino acid transport system permease protein</fullName>
    </submittedName>
</protein>
<evidence type="ECO:0000256" key="5">
    <source>
        <dbReference type="ARBA" id="ARBA00023136"/>
    </source>
</evidence>
<feature type="transmembrane region" description="Helical" evidence="6">
    <location>
        <begin position="280"/>
        <end position="303"/>
    </location>
</feature>
<dbReference type="InterPro" id="IPR043428">
    <property type="entry name" value="LivM-like"/>
</dbReference>
<dbReference type="Proteomes" id="UP000192708">
    <property type="component" value="Unassembled WGS sequence"/>
</dbReference>
<keyword evidence="2" id="KW-1003">Cell membrane</keyword>
<evidence type="ECO:0000313" key="7">
    <source>
        <dbReference type="EMBL" id="SMC47314.1"/>
    </source>
</evidence>
<dbReference type="GO" id="GO:0005886">
    <property type="term" value="C:plasma membrane"/>
    <property type="evidence" value="ECO:0007669"/>
    <property type="project" value="UniProtKB-SubCell"/>
</dbReference>
<dbReference type="OrthoDB" id="3460090at2"/>
<evidence type="ECO:0000256" key="3">
    <source>
        <dbReference type="ARBA" id="ARBA00022692"/>
    </source>
</evidence>
<feature type="transmembrane region" description="Helical" evidence="6">
    <location>
        <begin position="110"/>
        <end position="129"/>
    </location>
</feature>
<dbReference type="EMBL" id="FWXJ01000005">
    <property type="protein sequence ID" value="SMC47314.1"/>
    <property type="molecule type" value="Genomic_DNA"/>
</dbReference>